<keyword evidence="17" id="KW-0614">Plasmid</keyword>
<dbReference type="SMART" id="SM00387">
    <property type="entry name" value="HATPase_c"/>
    <property type="match status" value="1"/>
</dbReference>
<evidence type="ECO:0000256" key="14">
    <source>
        <dbReference type="RuleBase" id="RU364088"/>
    </source>
</evidence>
<dbReference type="Proteomes" id="UP000078572">
    <property type="component" value="Plasmid pRI-1"/>
</dbReference>
<name>A0A192A7K3_9RALS</name>
<geneLocation type="plasmid" evidence="18">
    <name>pri-1</name>
</geneLocation>
<keyword evidence="5" id="KW-0597">Phosphoprotein</keyword>
<evidence type="ECO:0000256" key="7">
    <source>
        <dbReference type="ARBA" id="ARBA00022692"/>
    </source>
</evidence>
<dbReference type="PROSITE" id="PS50109">
    <property type="entry name" value="HIS_KIN"/>
    <property type="match status" value="1"/>
</dbReference>
<keyword evidence="3 14" id="KW-1003">Cell membrane</keyword>
<evidence type="ECO:0000256" key="4">
    <source>
        <dbReference type="ARBA" id="ARBA00022519"/>
    </source>
</evidence>
<dbReference type="SMART" id="SM00388">
    <property type="entry name" value="HisKA"/>
    <property type="match status" value="1"/>
</dbReference>
<feature type="domain" description="HAMP" evidence="16">
    <location>
        <begin position="177"/>
        <end position="230"/>
    </location>
</feature>
<dbReference type="Pfam" id="PF21085">
    <property type="entry name" value="CusS"/>
    <property type="match status" value="1"/>
</dbReference>
<dbReference type="Pfam" id="PF00512">
    <property type="entry name" value="HisKA"/>
    <property type="match status" value="1"/>
</dbReference>
<keyword evidence="4 14" id="KW-0997">Cell inner membrane</keyword>
<dbReference type="InterPro" id="IPR036890">
    <property type="entry name" value="HATPase_C_sf"/>
</dbReference>
<dbReference type="EMBL" id="CP016024">
    <property type="protein sequence ID" value="ANJ76364.1"/>
    <property type="molecule type" value="Genomic_DNA"/>
</dbReference>
<evidence type="ECO:0000259" key="16">
    <source>
        <dbReference type="PROSITE" id="PS50885"/>
    </source>
</evidence>
<dbReference type="GeneID" id="61529798"/>
<dbReference type="InterPro" id="IPR005467">
    <property type="entry name" value="His_kinase_dom"/>
</dbReference>
<evidence type="ECO:0000259" key="15">
    <source>
        <dbReference type="PROSITE" id="PS50109"/>
    </source>
</evidence>
<feature type="transmembrane region" description="Helical" evidence="14">
    <location>
        <begin position="12"/>
        <end position="32"/>
    </location>
</feature>
<dbReference type="InterPro" id="IPR003660">
    <property type="entry name" value="HAMP_dom"/>
</dbReference>
<keyword evidence="10 14" id="KW-0067">ATP-binding</keyword>
<dbReference type="Gene3D" id="6.10.340.10">
    <property type="match status" value="1"/>
</dbReference>
<feature type="transmembrane region" description="Helical" evidence="14">
    <location>
        <begin position="153"/>
        <end position="175"/>
    </location>
</feature>
<dbReference type="GO" id="GO:0000155">
    <property type="term" value="F:phosphorelay sensor kinase activity"/>
    <property type="evidence" value="ECO:0007669"/>
    <property type="project" value="InterPro"/>
</dbReference>
<dbReference type="InterPro" id="IPR050428">
    <property type="entry name" value="TCS_sensor_his_kinase"/>
</dbReference>
<dbReference type="Pfam" id="PF00672">
    <property type="entry name" value="HAMP"/>
    <property type="match status" value="1"/>
</dbReference>
<dbReference type="InterPro" id="IPR003594">
    <property type="entry name" value="HATPase_dom"/>
</dbReference>
<organism evidence="17 18">
    <name type="scientific">Ralstonia insidiosa</name>
    <dbReference type="NCBI Taxonomy" id="190721"/>
    <lineage>
        <taxon>Bacteria</taxon>
        <taxon>Pseudomonadati</taxon>
        <taxon>Pseudomonadota</taxon>
        <taxon>Betaproteobacteria</taxon>
        <taxon>Burkholderiales</taxon>
        <taxon>Burkholderiaceae</taxon>
        <taxon>Ralstonia</taxon>
    </lineage>
</organism>
<dbReference type="Gene3D" id="1.10.287.130">
    <property type="match status" value="1"/>
</dbReference>
<evidence type="ECO:0000256" key="13">
    <source>
        <dbReference type="ARBA" id="ARBA00023136"/>
    </source>
</evidence>
<dbReference type="SMART" id="SM00304">
    <property type="entry name" value="HAMP"/>
    <property type="match status" value="1"/>
</dbReference>
<evidence type="ECO:0000313" key="17">
    <source>
        <dbReference type="EMBL" id="ANJ76364.1"/>
    </source>
</evidence>
<dbReference type="GO" id="GO:0005524">
    <property type="term" value="F:ATP binding"/>
    <property type="evidence" value="ECO:0007669"/>
    <property type="project" value="UniProtKB-KW"/>
</dbReference>
<evidence type="ECO:0000256" key="12">
    <source>
        <dbReference type="ARBA" id="ARBA00023012"/>
    </source>
</evidence>
<dbReference type="InterPro" id="IPR003661">
    <property type="entry name" value="HisK_dim/P_dom"/>
</dbReference>
<keyword evidence="6 14" id="KW-0808">Transferase</keyword>
<dbReference type="PANTHER" id="PTHR45436:SF3">
    <property type="entry name" value="SENSOR HISTIDINE KINASE HPRS"/>
    <property type="match status" value="1"/>
</dbReference>
<dbReference type="SUPFAM" id="SSF55874">
    <property type="entry name" value="ATPase domain of HSP90 chaperone/DNA topoisomerase II/histidine kinase"/>
    <property type="match status" value="1"/>
</dbReference>
<feature type="domain" description="Histidine kinase" evidence="15">
    <location>
        <begin position="238"/>
        <end position="452"/>
    </location>
</feature>
<sequence>MARSLIGRLTSLFSILVTFALASMGAYAYYALDTQLRSRDVEIIEAKLTQVSHLVRDAGSLEQTEKFEHSLFDLVRGYDGLTLRLRTPQGRLVYRTADDLPSDFDQAATGVGIHDDGTWIIGKRLVEASDDVPFATVSVAKSGNDRRQVVTRLGNSIVVGILVGAVFTALLGALITRRELRPARALIQQVHRINVERLSYRIDAPSAPTEVHEIGVAFNAMLERLESGYERLYRFSADLAHDLRTPLNNLIGHTEVALSREREAADYVTLLEDNLAEYQRLSRMIDSMLFLARADAATVELGRVPIELSTELSKLASYFAVLGEDKGVKIEVSVSGSVSADLTMFRRAVGNLLSNAVRHADNGSVVSLNCQRDEDSVTVHVLNQGVPIPDKDRERVFDRFYRGDQARSHSDQSTGLGLAIVRSIMELHAGTASVATFPGSVTRFSLRFPFVD</sequence>
<keyword evidence="13 14" id="KW-0472">Membrane</keyword>
<dbReference type="Gene3D" id="3.30.565.10">
    <property type="entry name" value="Histidine kinase-like ATPase, C-terminal domain"/>
    <property type="match status" value="1"/>
</dbReference>
<dbReference type="NCBIfam" id="TIGR01386">
    <property type="entry name" value="cztS_silS_copS"/>
    <property type="match status" value="1"/>
</dbReference>
<dbReference type="SUPFAM" id="SSF47384">
    <property type="entry name" value="Homodimeric domain of signal transducing histidine kinase"/>
    <property type="match status" value="1"/>
</dbReference>
<evidence type="ECO:0000256" key="5">
    <source>
        <dbReference type="ARBA" id="ARBA00022553"/>
    </source>
</evidence>
<comment type="subcellular location">
    <subcellularLocation>
        <location evidence="2 14">Cell inner membrane</location>
    </subcellularLocation>
</comment>
<keyword evidence="9 14" id="KW-0418">Kinase</keyword>
<evidence type="ECO:0000256" key="10">
    <source>
        <dbReference type="ARBA" id="ARBA00022840"/>
    </source>
</evidence>
<evidence type="ECO:0000256" key="11">
    <source>
        <dbReference type="ARBA" id="ARBA00022989"/>
    </source>
</evidence>
<comment type="function">
    <text evidence="14">Member of a two-component regulatory system.</text>
</comment>
<dbReference type="GO" id="GO:0005886">
    <property type="term" value="C:plasma membrane"/>
    <property type="evidence" value="ECO:0007669"/>
    <property type="project" value="UniProtKB-SubCell"/>
</dbReference>
<keyword evidence="8 14" id="KW-0547">Nucleotide-binding</keyword>
<evidence type="ECO:0000256" key="1">
    <source>
        <dbReference type="ARBA" id="ARBA00000085"/>
    </source>
</evidence>
<keyword evidence="7 14" id="KW-0812">Transmembrane</keyword>
<dbReference type="AlphaFoldDB" id="A0A192A7K3"/>
<dbReference type="EC" id="2.7.13.3" evidence="14"/>
<dbReference type="InterPro" id="IPR006290">
    <property type="entry name" value="CztS_silS_copS"/>
</dbReference>
<dbReference type="PANTHER" id="PTHR45436">
    <property type="entry name" value="SENSOR HISTIDINE KINASE YKOH"/>
    <property type="match status" value="1"/>
</dbReference>
<dbReference type="CDD" id="cd06225">
    <property type="entry name" value="HAMP"/>
    <property type="match status" value="1"/>
</dbReference>
<keyword evidence="18" id="KW-1185">Reference proteome</keyword>
<evidence type="ECO:0000256" key="2">
    <source>
        <dbReference type="ARBA" id="ARBA00004533"/>
    </source>
</evidence>
<proteinExistence type="predicted"/>
<protein>
    <recommendedName>
        <fullName evidence="14">Sensor protein</fullName>
        <ecNumber evidence="14">2.7.13.3</ecNumber>
    </recommendedName>
</protein>
<dbReference type="PROSITE" id="PS50885">
    <property type="entry name" value="HAMP"/>
    <property type="match status" value="1"/>
</dbReference>
<comment type="catalytic activity">
    <reaction evidence="1 14">
        <text>ATP + protein L-histidine = ADP + protein N-phospho-L-histidine.</text>
        <dbReference type="EC" id="2.7.13.3"/>
    </reaction>
</comment>
<keyword evidence="11 14" id="KW-1133">Transmembrane helix</keyword>
<dbReference type="RefSeq" id="WP_024979378.1">
    <property type="nucleotide sequence ID" value="NZ_CP016024.1"/>
</dbReference>
<evidence type="ECO:0000313" key="18">
    <source>
        <dbReference type="Proteomes" id="UP000078572"/>
    </source>
</evidence>
<dbReference type="InterPro" id="IPR048590">
    <property type="entry name" value="CusS-like_sensor"/>
</dbReference>
<gene>
    <name evidence="17" type="ORF">A9Y76_27575</name>
</gene>
<evidence type="ECO:0000256" key="6">
    <source>
        <dbReference type="ARBA" id="ARBA00022679"/>
    </source>
</evidence>
<keyword evidence="12 14" id="KW-0902">Two-component regulatory system</keyword>
<dbReference type="PRINTS" id="PR00344">
    <property type="entry name" value="BCTRLSENSOR"/>
</dbReference>
<dbReference type="CDD" id="cd00082">
    <property type="entry name" value="HisKA"/>
    <property type="match status" value="1"/>
</dbReference>
<reference evidence="18" key="1">
    <citation type="submission" date="2016-06" db="EMBL/GenBank/DDBJ databases">
        <authorList>
            <person name="Xu Y."/>
            <person name="Nagy A."/>
            <person name="Yan X."/>
            <person name="Kim S.W."/>
            <person name="Haley B."/>
            <person name="Liu N.T."/>
            <person name="Nou X."/>
        </authorList>
    </citation>
    <scope>NUCLEOTIDE SEQUENCE [LARGE SCALE GENOMIC DNA]</scope>
    <source>
        <strain evidence="18">ATCC 49129</strain>
        <plasmid evidence="18">pri-1</plasmid>
    </source>
</reference>
<accession>A0A192A7K3</accession>
<dbReference type="OrthoDB" id="9786919at2"/>
<evidence type="ECO:0000256" key="3">
    <source>
        <dbReference type="ARBA" id="ARBA00022475"/>
    </source>
</evidence>
<dbReference type="InterPro" id="IPR036097">
    <property type="entry name" value="HisK_dim/P_sf"/>
</dbReference>
<evidence type="ECO:0000256" key="8">
    <source>
        <dbReference type="ARBA" id="ARBA00022741"/>
    </source>
</evidence>
<dbReference type="Pfam" id="PF02518">
    <property type="entry name" value="HATPase_c"/>
    <property type="match status" value="1"/>
</dbReference>
<evidence type="ECO:0000256" key="9">
    <source>
        <dbReference type="ARBA" id="ARBA00022777"/>
    </source>
</evidence>
<dbReference type="InterPro" id="IPR004358">
    <property type="entry name" value="Sig_transdc_His_kin-like_C"/>
</dbReference>